<dbReference type="EMBL" id="BART01039009">
    <property type="protein sequence ID" value="GAH09795.1"/>
    <property type="molecule type" value="Genomic_DNA"/>
</dbReference>
<dbReference type="AlphaFoldDB" id="X1DNF4"/>
<sequence>MPHTLLFPFYIDPSQSVSKESGIGTKEGWITRIFKRFENDDNRMGTGVYEALRQHNIVGLEV</sequence>
<gene>
    <name evidence="1" type="ORF">S01H4_64366</name>
</gene>
<name>X1DNF4_9ZZZZ</name>
<proteinExistence type="predicted"/>
<feature type="non-terminal residue" evidence="1">
    <location>
        <position position="62"/>
    </location>
</feature>
<reference evidence="1" key="1">
    <citation type="journal article" date="2014" name="Front. Microbiol.">
        <title>High frequency of phylogenetically diverse reductive dehalogenase-homologous genes in deep subseafloor sedimentary metagenomes.</title>
        <authorList>
            <person name="Kawai M."/>
            <person name="Futagami T."/>
            <person name="Toyoda A."/>
            <person name="Takaki Y."/>
            <person name="Nishi S."/>
            <person name="Hori S."/>
            <person name="Arai W."/>
            <person name="Tsubouchi T."/>
            <person name="Morono Y."/>
            <person name="Uchiyama I."/>
            <person name="Ito T."/>
            <person name="Fujiyama A."/>
            <person name="Inagaki F."/>
            <person name="Takami H."/>
        </authorList>
    </citation>
    <scope>NUCLEOTIDE SEQUENCE</scope>
    <source>
        <strain evidence="1">Expedition CK06-06</strain>
    </source>
</reference>
<accession>X1DNF4</accession>
<protein>
    <submittedName>
        <fullName evidence="1">Uncharacterized protein</fullName>
    </submittedName>
</protein>
<organism evidence="1">
    <name type="scientific">marine sediment metagenome</name>
    <dbReference type="NCBI Taxonomy" id="412755"/>
    <lineage>
        <taxon>unclassified sequences</taxon>
        <taxon>metagenomes</taxon>
        <taxon>ecological metagenomes</taxon>
    </lineage>
</organism>
<comment type="caution">
    <text evidence="1">The sequence shown here is derived from an EMBL/GenBank/DDBJ whole genome shotgun (WGS) entry which is preliminary data.</text>
</comment>
<evidence type="ECO:0000313" key="1">
    <source>
        <dbReference type="EMBL" id="GAH09795.1"/>
    </source>
</evidence>